<accession>A0A846RLH1</accession>
<reference evidence="2 3" key="1">
    <citation type="submission" date="2020-03" db="EMBL/GenBank/DDBJ databases">
        <title>Sequencing the genomes of 1000 actinobacteria strains.</title>
        <authorList>
            <person name="Klenk H.-P."/>
        </authorList>
    </citation>
    <scope>NUCLEOTIDE SEQUENCE [LARGE SCALE GENOMIC DNA]</scope>
    <source>
        <strain evidence="2 3">DSM 16403</strain>
    </source>
</reference>
<dbReference type="Pfam" id="PF13518">
    <property type="entry name" value="HTH_28"/>
    <property type="match status" value="1"/>
</dbReference>
<evidence type="ECO:0000259" key="1">
    <source>
        <dbReference type="Pfam" id="PF13518"/>
    </source>
</evidence>
<dbReference type="Gene3D" id="1.10.10.60">
    <property type="entry name" value="Homeodomain-like"/>
    <property type="match status" value="1"/>
</dbReference>
<dbReference type="AlphaFoldDB" id="A0A846RLH1"/>
<dbReference type="RefSeq" id="WP_167995511.1">
    <property type="nucleotide sequence ID" value="NZ_JAATJL010000001.1"/>
</dbReference>
<name>A0A846RLH1_9MICC</name>
<feature type="domain" description="Insertion element IS150 protein InsJ-like helix-turn-helix" evidence="1">
    <location>
        <begin position="35"/>
        <end position="66"/>
    </location>
</feature>
<keyword evidence="3" id="KW-1185">Reference proteome</keyword>
<organism evidence="2 3">
    <name type="scientific">Arthrobacter pigmenti</name>
    <dbReference type="NCBI Taxonomy" id="271432"/>
    <lineage>
        <taxon>Bacteria</taxon>
        <taxon>Bacillati</taxon>
        <taxon>Actinomycetota</taxon>
        <taxon>Actinomycetes</taxon>
        <taxon>Micrococcales</taxon>
        <taxon>Micrococcaceae</taxon>
        <taxon>Arthrobacter</taxon>
    </lineage>
</organism>
<evidence type="ECO:0000313" key="2">
    <source>
        <dbReference type="EMBL" id="NJC24238.1"/>
    </source>
</evidence>
<dbReference type="Proteomes" id="UP000547458">
    <property type="component" value="Unassembled WGS sequence"/>
</dbReference>
<sequence>MEAADLQPESPTADSIGVTKLVQPNKKLTPVEVDELVELYAAGTSVRDLTRLFGIHEQTVKAHLRRRGVTLRPLRALTPEQHRHASELRDTGWSYQRIGDRFGITDVTDRRAVLNFQASRVGSAE</sequence>
<protein>
    <submittedName>
        <fullName evidence="2">DNA invertase Pin-like site-specific DNA recombinase</fullName>
    </submittedName>
</protein>
<dbReference type="InterPro" id="IPR055247">
    <property type="entry name" value="InsJ-like_HTH"/>
</dbReference>
<comment type="caution">
    <text evidence="2">The sequence shown here is derived from an EMBL/GenBank/DDBJ whole genome shotgun (WGS) entry which is preliminary data.</text>
</comment>
<evidence type="ECO:0000313" key="3">
    <source>
        <dbReference type="Proteomes" id="UP000547458"/>
    </source>
</evidence>
<dbReference type="EMBL" id="JAATJL010000001">
    <property type="protein sequence ID" value="NJC24238.1"/>
    <property type="molecule type" value="Genomic_DNA"/>
</dbReference>
<proteinExistence type="predicted"/>
<gene>
    <name evidence="2" type="ORF">BJ994_003314</name>
</gene>